<dbReference type="AlphaFoldDB" id="A0A6B8LWT8"/>
<dbReference type="GO" id="GO:0098552">
    <property type="term" value="C:side of membrane"/>
    <property type="evidence" value="ECO:0007669"/>
    <property type="project" value="UniProtKB-ARBA"/>
</dbReference>
<organism evidence="6 7">
    <name type="scientific">Methylocystis parvus</name>
    <dbReference type="NCBI Taxonomy" id="134"/>
    <lineage>
        <taxon>Bacteria</taxon>
        <taxon>Pseudomonadati</taxon>
        <taxon>Pseudomonadota</taxon>
        <taxon>Alphaproteobacteria</taxon>
        <taxon>Hyphomicrobiales</taxon>
        <taxon>Methylocystaceae</taxon>
        <taxon>Methylocystis</taxon>
    </lineage>
</organism>
<evidence type="ECO:0000256" key="3">
    <source>
        <dbReference type="SAM" id="MobiDB-lite"/>
    </source>
</evidence>
<keyword evidence="4" id="KW-1133">Transmembrane helix</keyword>
<evidence type="ECO:0000313" key="7">
    <source>
        <dbReference type="Proteomes" id="UP000422569"/>
    </source>
</evidence>
<feature type="compositionally biased region" description="Polar residues" evidence="3">
    <location>
        <begin position="314"/>
        <end position="328"/>
    </location>
</feature>
<name>A0A6B8LWT8_9HYPH</name>
<feature type="transmembrane region" description="Helical" evidence="4">
    <location>
        <begin position="33"/>
        <end position="51"/>
    </location>
</feature>
<keyword evidence="4" id="KW-0472">Membrane</keyword>
<keyword evidence="7" id="KW-1185">Reference proteome</keyword>
<comment type="subcellular location">
    <subcellularLocation>
        <location evidence="1">Membrane</location>
        <topology evidence="1">Single-pass membrane protein</topology>
    </subcellularLocation>
</comment>
<dbReference type="InterPro" id="IPR050710">
    <property type="entry name" value="Band7/mec-2_domain"/>
</dbReference>
<dbReference type="SUPFAM" id="SSF117892">
    <property type="entry name" value="Band 7/SPFH domain"/>
    <property type="match status" value="1"/>
</dbReference>
<sequence>MGFPLFIVGVIAIGLLVLDHNYGLGLSLLHHPLFWFAYLALLALAGTVRFVRQQSVLVIERLGRYNRTLTAGVNFVYPIVERVAYAFDLREQVIDVPAQDAITKDNATVTIDGILYYKIVNAKDAAYGAEDIRRAIVNLAQTSMRSAIGSMELDKTFENRSEINERVVRAVSDAAQLWGAYVTRYEIKDIKMPESLRQSMERQMKAERDKRAAVLESEGVKQSEINRAEGEKQAAILRAEGQAKAIELVRTQITQQGGDAAVQLEVAKSAIEQYGRLAKAGNSLVLMGDGADPAGWIAKAMAVLNTVNKGGAPQPQTRNNQPWQQRPE</sequence>
<gene>
    <name evidence="6" type="ORF">F7D14_04725</name>
</gene>
<protein>
    <submittedName>
        <fullName evidence="6">Paraslipin</fullName>
    </submittedName>
</protein>
<dbReference type="Pfam" id="PF16200">
    <property type="entry name" value="Band_7_C"/>
    <property type="match status" value="1"/>
</dbReference>
<keyword evidence="4" id="KW-0812">Transmembrane</keyword>
<dbReference type="PANTHER" id="PTHR43327">
    <property type="entry name" value="STOMATIN-LIKE PROTEIN 2, MITOCHONDRIAL"/>
    <property type="match status" value="1"/>
</dbReference>
<evidence type="ECO:0000313" key="6">
    <source>
        <dbReference type="EMBL" id="QGM96847.1"/>
    </source>
</evidence>
<dbReference type="Pfam" id="PF01145">
    <property type="entry name" value="Band_7"/>
    <property type="match status" value="1"/>
</dbReference>
<dbReference type="PRINTS" id="PR00721">
    <property type="entry name" value="STOMATIN"/>
</dbReference>
<dbReference type="InterPro" id="IPR032435">
    <property type="entry name" value="STML2-like_C"/>
</dbReference>
<dbReference type="SMART" id="SM00244">
    <property type="entry name" value="PHB"/>
    <property type="match status" value="1"/>
</dbReference>
<dbReference type="CDD" id="cd08829">
    <property type="entry name" value="SPFH_paraslipin"/>
    <property type="match status" value="1"/>
</dbReference>
<feature type="region of interest" description="Disordered" evidence="3">
    <location>
        <begin position="308"/>
        <end position="328"/>
    </location>
</feature>
<reference evidence="6 7" key="1">
    <citation type="submission" date="2019-09" db="EMBL/GenBank/DDBJ databases">
        <title>Isolation and complete genome sequencing of Methylocystis species.</title>
        <authorList>
            <person name="Rumah B.L."/>
            <person name="Stead C.E."/>
            <person name="Stevens B.C."/>
            <person name="Minton N.P."/>
            <person name="Grosse-Honebrink A."/>
            <person name="Zhang Y."/>
        </authorList>
    </citation>
    <scope>NUCLEOTIDE SEQUENCE [LARGE SCALE GENOMIC DNA]</scope>
    <source>
        <strain evidence="6 7">BRCS2</strain>
    </source>
</reference>
<dbReference type="Gene3D" id="3.30.479.30">
    <property type="entry name" value="Band 7 domain"/>
    <property type="match status" value="1"/>
</dbReference>
<dbReference type="PANTHER" id="PTHR43327:SF10">
    <property type="entry name" value="STOMATIN-LIKE PROTEIN 2, MITOCHONDRIAL"/>
    <property type="match status" value="1"/>
</dbReference>
<dbReference type="RefSeq" id="WP_051001119.1">
    <property type="nucleotide sequence ID" value="NZ_CP044331.1"/>
</dbReference>
<accession>A0A6B8LWT8</accession>
<dbReference type="EMBL" id="CP044331">
    <property type="protein sequence ID" value="QGM96847.1"/>
    <property type="molecule type" value="Genomic_DNA"/>
</dbReference>
<dbReference type="InterPro" id="IPR001107">
    <property type="entry name" value="Band_7"/>
</dbReference>
<comment type="similarity">
    <text evidence="2">Belongs to the band 7/mec-2 family.</text>
</comment>
<dbReference type="GO" id="GO:0005886">
    <property type="term" value="C:plasma membrane"/>
    <property type="evidence" value="ECO:0007669"/>
    <property type="project" value="UniProtKB-ARBA"/>
</dbReference>
<dbReference type="InterPro" id="IPR036013">
    <property type="entry name" value="Band_7/SPFH_dom_sf"/>
</dbReference>
<dbReference type="KEGG" id="mpar:F7D14_04725"/>
<proteinExistence type="inferred from homology"/>
<evidence type="ECO:0000256" key="1">
    <source>
        <dbReference type="ARBA" id="ARBA00004167"/>
    </source>
</evidence>
<evidence type="ECO:0000259" key="5">
    <source>
        <dbReference type="SMART" id="SM00244"/>
    </source>
</evidence>
<feature type="domain" description="Band 7" evidence="5">
    <location>
        <begin position="46"/>
        <end position="204"/>
    </location>
</feature>
<evidence type="ECO:0000256" key="2">
    <source>
        <dbReference type="ARBA" id="ARBA00008164"/>
    </source>
</evidence>
<dbReference type="InterPro" id="IPR001972">
    <property type="entry name" value="Stomatin_HflK_fam"/>
</dbReference>
<dbReference type="Proteomes" id="UP000422569">
    <property type="component" value="Chromosome"/>
</dbReference>
<dbReference type="FunFam" id="3.30.479.30:FF:000004">
    <property type="entry name" value="Putative membrane protease family, stomatin"/>
    <property type="match status" value="1"/>
</dbReference>
<evidence type="ECO:0000256" key="4">
    <source>
        <dbReference type="SAM" id="Phobius"/>
    </source>
</evidence>